<dbReference type="OrthoDB" id="1080927at2"/>
<comment type="caution">
    <text evidence="2">The sequence shown here is derived from an EMBL/GenBank/DDBJ whole genome shotgun (WGS) entry which is preliminary data.</text>
</comment>
<keyword evidence="1" id="KW-1133">Transmembrane helix</keyword>
<keyword evidence="1" id="KW-0812">Transmembrane</keyword>
<name>A0A0N8VMB9_9FLAO</name>
<feature type="transmembrane region" description="Helical" evidence="1">
    <location>
        <begin position="38"/>
        <end position="58"/>
    </location>
</feature>
<dbReference type="Proteomes" id="UP000050443">
    <property type="component" value="Unassembled WGS sequence"/>
</dbReference>
<dbReference type="InterPro" id="IPR012156">
    <property type="entry name" value="Cold_shock_CspA"/>
</dbReference>
<evidence type="ECO:0000313" key="3">
    <source>
        <dbReference type="Proteomes" id="UP000050443"/>
    </source>
</evidence>
<reference evidence="2 3" key="1">
    <citation type="submission" date="2014-09" db="EMBL/GenBank/DDBJ databases">
        <title>Genome sequence of Flavobacterium aquidurense RC62.</title>
        <authorList>
            <person name="Kim J.F."/>
            <person name="Kwak M.-J."/>
        </authorList>
    </citation>
    <scope>NUCLEOTIDE SEQUENCE [LARGE SCALE GENOMIC DNA]</scope>
    <source>
        <strain evidence="2 3">RC62</strain>
    </source>
</reference>
<dbReference type="PATRIC" id="fig|362413.3.peg.1511"/>
<organism evidence="2 3">
    <name type="scientific">Flavobacterium aquidurense</name>
    <dbReference type="NCBI Taxonomy" id="362413"/>
    <lineage>
        <taxon>Bacteria</taxon>
        <taxon>Pseudomonadati</taxon>
        <taxon>Bacteroidota</taxon>
        <taxon>Flavobacteriia</taxon>
        <taxon>Flavobacteriales</taxon>
        <taxon>Flavobacteriaceae</taxon>
        <taxon>Flavobacterium</taxon>
    </lineage>
</organism>
<evidence type="ECO:0000256" key="1">
    <source>
        <dbReference type="SAM" id="Phobius"/>
    </source>
</evidence>
<dbReference type="RefSeq" id="WP_055096768.1">
    <property type="nucleotide sequence ID" value="NZ_JRLF01000013.1"/>
</dbReference>
<sequence>MKVLLLSLLCINIFVFILAGYDKNQARKNKRRIPENTLFFFEAIGGTIGLLTAMLFFRHKTSKTSFIIKFSAIVFIQILIAFLLFINNVNIFTIALFLTN</sequence>
<proteinExistence type="predicted"/>
<dbReference type="GO" id="GO:0003676">
    <property type="term" value="F:nucleic acid binding"/>
    <property type="evidence" value="ECO:0007669"/>
    <property type="project" value="InterPro"/>
</dbReference>
<dbReference type="Pfam" id="PF06961">
    <property type="entry name" value="DUF1294"/>
    <property type="match status" value="1"/>
</dbReference>
<dbReference type="InterPro" id="IPR010718">
    <property type="entry name" value="DUF1294"/>
</dbReference>
<dbReference type="EMBL" id="JRLF01000013">
    <property type="protein sequence ID" value="KQB38892.1"/>
    <property type="molecule type" value="Genomic_DNA"/>
</dbReference>
<dbReference type="AlphaFoldDB" id="A0A0N8VMB9"/>
<gene>
    <name evidence="2" type="ORF">RC62_1555</name>
</gene>
<dbReference type="PIRSF" id="PIRSF002599">
    <property type="entry name" value="Cold_shock_A"/>
    <property type="match status" value="1"/>
</dbReference>
<accession>A0A0N8VMB9</accession>
<evidence type="ECO:0000313" key="2">
    <source>
        <dbReference type="EMBL" id="KQB38892.1"/>
    </source>
</evidence>
<keyword evidence="1" id="KW-0472">Membrane</keyword>
<protein>
    <submittedName>
        <fullName evidence="2">Putative membrane protein</fullName>
    </submittedName>
</protein>
<feature type="transmembrane region" description="Helical" evidence="1">
    <location>
        <begin position="70"/>
        <end position="98"/>
    </location>
</feature>